<dbReference type="PANTHER" id="PTHR14939">
    <property type="entry name" value="F-BOX ONLY PROTEIN 22"/>
    <property type="match status" value="1"/>
</dbReference>
<keyword evidence="4" id="KW-1133">Transmembrane helix</keyword>
<gene>
    <name evidence="8" type="ORF">B1C78_09715</name>
</gene>
<comment type="subcellular location">
    <subcellularLocation>
        <location evidence="1">Cell membrane</location>
        <topology evidence="1">Multi-pass membrane protein</topology>
    </subcellularLocation>
</comment>
<dbReference type="GO" id="GO:0005886">
    <property type="term" value="C:plasma membrane"/>
    <property type="evidence" value="ECO:0007669"/>
    <property type="project" value="UniProtKB-SubCell"/>
</dbReference>
<accession>A0A1V3NGK7</accession>
<evidence type="ECO:0000313" key="8">
    <source>
        <dbReference type="EMBL" id="OOG23982.1"/>
    </source>
</evidence>
<evidence type="ECO:0000256" key="4">
    <source>
        <dbReference type="ARBA" id="ARBA00022989"/>
    </source>
</evidence>
<keyword evidence="5" id="KW-0472">Membrane</keyword>
<dbReference type="OrthoDB" id="9770435at2"/>
<evidence type="ECO:0000256" key="5">
    <source>
        <dbReference type="ARBA" id="ARBA00023136"/>
    </source>
</evidence>
<dbReference type="Proteomes" id="UP000189462">
    <property type="component" value="Unassembled WGS sequence"/>
</dbReference>
<dbReference type="AlphaFoldDB" id="A0A1V3NGK7"/>
<evidence type="ECO:0000256" key="1">
    <source>
        <dbReference type="ARBA" id="ARBA00004651"/>
    </source>
</evidence>
<dbReference type="PIRSF" id="PIRSF018953">
    <property type="entry name" value="UCP018953"/>
    <property type="match status" value="1"/>
</dbReference>
<dbReference type="STRING" id="108003.B1C78_09715"/>
<keyword evidence="3" id="KW-0812">Transmembrane</keyword>
<keyword evidence="2" id="KW-1003">Cell membrane</keyword>
<dbReference type="Pfam" id="PF08495">
    <property type="entry name" value="FIST"/>
    <property type="match status" value="1"/>
</dbReference>
<keyword evidence="8" id="KW-0418">Kinase</keyword>
<organism evidence="8 9">
    <name type="scientific">Thioalkalivibrio denitrificans</name>
    <dbReference type="NCBI Taxonomy" id="108003"/>
    <lineage>
        <taxon>Bacteria</taxon>
        <taxon>Pseudomonadati</taxon>
        <taxon>Pseudomonadota</taxon>
        <taxon>Gammaproteobacteria</taxon>
        <taxon>Chromatiales</taxon>
        <taxon>Ectothiorhodospiraceae</taxon>
        <taxon>Thioalkalivibrio</taxon>
    </lineage>
</organism>
<dbReference type="SMART" id="SM00897">
    <property type="entry name" value="FIST"/>
    <property type="match status" value="1"/>
</dbReference>
<dbReference type="GO" id="GO:0016301">
    <property type="term" value="F:kinase activity"/>
    <property type="evidence" value="ECO:0007669"/>
    <property type="project" value="UniProtKB-KW"/>
</dbReference>
<evidence type="ECO:0000256" key="3">
    <source>
        <dbReference type="ARBA" id="ARBA00022692"/>
    </source>
</evidence>
<evidence type="ECO:0000259" key="6">
    <source>
        <dbReference type="SMART" id="SM00897"/>
    </source>
</evidence>
<feature type="domain" description="FIST C-domain" evidence="7">
    <location>
        <begin position="219"/>
        <end position="359"/>
    </location>
</feature>
<dbReference type="EMBL" id="MVBK01000054">
    <property type="protein sequence ID" value="OOG23982.1"/>
    <property type="molecule type" value="Genomic_DNA"/>
</dbReference>
<dbReference type="InterPro" id="IPR019494">
    <property type="entry name" value="FIST_C"/>
</dbReference>
<evidence type="ECO:0000313" key="9">
    <source>
        <dbReference type="Proteomes" id="UP000189462"/>
    </source>
</evidence>
<reference evidence="8 9" key="1">
    <citation type="submission" date="2017-02" db="EMBL/GenBank/DDBJ databases">
        <title>Genomic diversity within the haloalkaliphilic genus Thioalkalivibrio.</title>
        <authorList>
            <person name="Ahn A.-C."/>
            <person name="Meier-Kolthoff J."/>
            <person name="Overmars L."/>
            <person name="Richter M."/>
            <person name="Woyke T."/>
            <person name="Sorokin D.Y."/>
            <person name="Muyzer G."/>
        </authorList>
    </citation>
    <scope>NUCLEOTIDE SEQUENCE [LARGE SCALE GENOMIC DNA]</scope>
    <source>
        <strain evidence="8 9">ALJD</strain>
    </source>
</reference>
<keyword evidence="9" id="KW-1185">Reference proteome</keyword>
<dbReference type="SMART" id="SM01204">
    <property type="entry name" value="FIST_C"/>
    <property type="match status" value="1"/>
</dbReference>
<keyword evidence="8" id="KW-0808">Transferase</keyword>
<sequence length="372" mass="39505">MSQGSPFSVACAEGADADALAAALSARLIPPDGGDALGFLYVTDALARQLPQLLSALREGTGVPHWTGSVGVALCTTGREIYDRPAAVAMIGGFPKGSTHILPVLKDSDAPLASLLAEWREPARFGVLHADPGNPRTPDLIGQVGERTGLFCVGGLTSSQADDLQIAGEVTRGGVSGALFGESVQVITAHTQGCTPIGPAHRITQATGNVLIELDNRPALDVFQEDIGEVLARDMQRAGGFIVAAFPVEGSDTRDYLVRNLVAVDTGQKLVAVGDRVREGGRIMFCRRDANAAMDDLRRMLADLRHRAPEGARGALYFSCLGRGRHQFGDDSRELRTISEELGDIPLVGFFANGEIFHNRLYGYTGVLTLFL</sequence>
<feature type="domain" description="FIST" evidence="6">
    <location>
        <begin position="35"/>
        <end position="218"/>
    </location>
</feature>
<dbReference type="Pfam" id="PF10442">
    <property type="entry name" value="FIST_C"/>
    <property type="match status" value="1"/>
</dbReference>
<dbReference type="RefSeq" id="WP_077278955.1">
    <property type="nucleotide sequence ID" value="NZ_MVBK01000054.1"/>
</dbReference>
<evidence type="ECO:0000256" key="2">
    <source>
        <dbReference type="ARBA" id="ARBA00022475"/>
    </source>
</evidence>
<dbReference type="PANTHER" id="PTHR14939:SF5">
    <property type="entry name" value="F-BOX ONLY PROTEIN 22"/>
    <property type="match status" value="1"/>
</dbReference>
<evidence type="ECO:0000259" key="7">
    <source>
        <dbReference type="SMART" id="SM01204"/>
    </source>
</evidence>
<name>A0A1V3NGK7_9GAMM</name>
<comment type="caution">
    <text evidence="8">The sequence shown here is derived from an EMBL/GenBank/DDBJ whole genome shotgun (WGS) entry which is preliminary data.</text>
</comment>
<proteinExistence type="predicted"/>
<dbReference type="InterPro" id="IPR013702">
    <property type="entry name" value="FIST_domain_N"/>
</dbReference>
<dbReference type="InterPro" id="IPR016741">
    <property type="entry name" value="UCP018953"/>
</dbReference>
<protein>
    <submittedName>
        <fullName evidence="8">Histidine kinase</fullName>
    </submittedName>
</protein>